<proteinExistence type="predicted"/>
<evidence type="ECO:0000313" key="1">
    <source>
        <dbReference type="EMBL" id="KKK50963.1"/>
    </source>
</evidence>
<reference evidence="1" key="1">
    <citation type="journal article" date="2015" name="Nature">
        <title>Complex archaea that bridge the gap between prokaryotes and eukaryotes.</title>
        <authorList>
            <person name="Spang A."/>
            <person name="Saw J.H."/>
            <person name="Jorgensen S.L."/>
            <person name="Zaremba-Niedzwiedzka K."/>
            <person name="Martijn J."/>
            <person name="Lind A.E."/>
            <person name="van Eijk R."/>
            <person name="Schleper C."/>
            <person name="Guy L."/>
            <person name="Ettema T.J."/>
        </authorList>
    </citation>
    <scope>NUCLEOTIDE SEQUENCE</scope>
</reference>
<name>A0A0F8W301_9ZZZZ</name>
<comment type="caution">
    <text evidence="1">The sequence shown here is derived from an EMBL/GenBank/DDBJ whole genome shotgun (WGS) entry which is preliminary data.</text>
</comment>
<dbReference type="AlphaFoldDB" id="A0A0F8W301"/>
<dbReference type="EMBL" id="LAZR01067755">
    <property type="protein sequence ID" value="KKK50963.1"/>
    <property type="molecule type" value="Genomic_DNA"/>
</dbReference>
<sequence length="66" mass="7895">MQHREYKVTTWPFKGKWNWNVTEWKDSNESNVLVKGNGCKSSAKAYTTGKRWIELYRRRLASETIE</sequence>
<accession>A0A0F8W301</accession>
<protein>
    <submittedName>
        <fullName evidence="1">Uncharacterized protein</fullName>
    </submittedName>
</protein>
<gene>
    <name evidence="1" type="ORF">LCGC14_3119770</name>
</gene>
<organism evidence="1">
    <name type="scientific">marine sediment metagenome</name>
    <dbReference type="NCBI Taxonomy" id="412755"/>
    <lineage>
        <taxon>unclassified sequences</taxon>
        <taxon>metagenomes</taxon>
        <taxon>ecological metagenomes</taxon>
    </lineage>
</organism>